<keyword evidence="1" id="KW-0808">Transferase</keyword>
<evidence type="ECO:0000313" key="1">
    <source>
        <dbReference type="EMBL" id="GBP95251.1"/>
    </source>
</evidence>
<sequence>MTANTLITLIAEEVRHKTSFELQDDLPPVFLDEVQKLVKELKAKKAPSLDSINNKVIKCFPVTLLSLLVAIFNACLKNCYFLPVLNEAEVIGIPYTGKPRVLPASYKTIKLLSGLGELFERILKTRLSDHLLRKGFIIDEQFAFRPVHSCPQQVLRLVEYATGL</sequence>
<organism evidence="1 2">
    <name type="scientific">Eumeta variegata</name>
    <name type="common">Bagworm moth</name>
    <name type="synonym">Eumeta japonica</name>
    <dbReference type="NCBI Taxonomy" id="151549"/>
    <lineage>
        <taxon>Eukaryota</taxon>
        <taxon>Metazoa</taxon>
        <taxon>Ecdysozoa</taxon>
        <taxon>Arthropoda</taxon>
        <taxon>Hexapoda</taxon>
        <taxon>Insecta</taxon>
        <taxon>Pterygota</taxon>
        <taxon>Neoptera</taxon>
        <taxon>Endopterygota</taxon>
        <taxon>Lepidoptera</taxon>
        <taxon>Glossata</taxon>
        <taxon>Ditrysia</taxon>
        <taxon>Tineoidea</taxon>
        <taxon>Psychidae</taxon>
        <taxon>Oiketicinae</taxon>
        <taxon>Eumeta</taxon>
    </lineage>
</organism>
<proteinExistence type="predicted"/>
<keyword evidence="2" id="KW-1185">Reference proteome</keyword>
<dbReference type="Proteomes" id="UP000299102">
    <property type="component" value="Unassembled WGS sequence"/>
</dbReference>
<name>A0A4C2A2R6_EUMVA</name>
<protein>
    <submittedName>
        <fullName evidence="1">RNA-directed DNA polymerase from mobile element jockey</fullName>
    </submittedName>
</protein>
<keyword evidence="1" id="KW-0695">RNA-directed DNA polymerase</keyword>
<dbReference type="EMBL" id="BGZK01002604">
    <property type="protein sequence ID" value="GBP95251.1"/>
    <property type="molecule type" value="Genomic_DNA"/>
</dbReference>
<evidence type="ECO:0000313" key="2">
    <source>
        <dbReference type="Proteomes" id="UP000299102"/>
    </source>
</evidence>
<reference evidence="1 2" key="1">
    <citation type="journal article" date="2019" name="Commun. Biol.">
        <title>The bagworm genome reveals a unique fibroin gene that provides high tensile strength.</title>
        <authorList>
            <person name="Kono N."/>
            <person name="Nakamura H."/>
            <person name="Ohtoshi R."/>
            <person name="Tomita M."/>
            <person name="Numata K."/>
            <person name="Arakawa K."/>
        </authorList>
    </citation>
    <scope>NUCLEOTIDE SEQUENCE [LARGE SCALE GENOMIC DNA]</scope>
</reference>
<keyword evidence="1" id="KW-0548">Nucleotidyltransferase</keyword>
<dbReference type="OrthoDB" id="6626419at2759"/>
<comment type="caution">
    <text evidence="1">The sequence shown here is derived from an EMBL/GenBank/DDBJ whole genome shotgun (WGS) entry which is preliminary data.</text>
</comment>
<gene>
    <name evidence="1" type="ORF">EVAR_67201_1</name>
</gene>
<dbReference type="AlphaFoldDB" id="A0A4C2A2R6"/>
<dbReference type="PANTHER" id="PTHR19446">
    <property type="entry name" value="REVERSE TRANSCRIPTASES"/>
    <property type="match status" value="1"/>
</dbReference>
<dbReference type="GO" id="GO:0003964">
    <property type="term" value="F:RNA-directed DNA polymerase activity"/>
    <property type="evidence" value="ECO:0007669"/>
    <property type="project" value="UniProtKB-KW"/>
</dbReference>
<accession>A0A4C2A2R6</accession>